<keyword evidence="3" id="KW-1185">Reference proteome</keyword>
<evidence type="ECO:0000313" key="3">
    <source>
        <dbReference type="Proteomes" id="UP000266673"/>
    </source>
</evidence>
<proteinExistence type="predicted"/>
<protein>
    <submittedName>
        <fullName evidence="2">Uncharacterized protein</fullName>
    </submittedName>
</protein>
<evidence type="ECO:0000256" key="1">
    <source>
        <dbReference type="SAM" id="MobiDB-lite"/>
    </source>
</evidence>
<dbReference type="AlphaFoldDB" id="A0A397TV30"/>
<dbReference type="STRING" id="44941.A0A397TV30"/>
<dbReference type="Proteomes" id="UP000266673">
    <property type="component" value="Unassembled WGS sequence"/>
</dbReference>
<sequence length="352" mass="39548">MSSLFAAFCFIKNVTGNDKCISGTTLYRINHNVDKFREITFKGFTASSESIVMPFEKNSIVMMIRRYAYEDAEYVTLVQSVPISSSEGDYVLTLEDLPSSSPLLIYSAAVVADSYIPDNQGGRESFMMTRQLYNGVTNNRNVESKVIVSYKNENNKYSAMKNNLKKTVLSVIGRLKIGLQKFHHILTSDIEWTYVSNEPSPSSTTTYAKGISEVEFNEDLDGIEEKYAMLTSQVPQKRQNTRHNINLRNTNNKRSNNKTTSFNFVNVISQVQKGTSSVKTAYKGKSSSTNNFASTLQNTSQLIPSRATHVEDEEDAASISDDDPTELVEVRIQEVTPEIKEKHGKNLRSSKK</sequence>
<feature type="region of interest" description="Disordered" evidence="1">
    <location>
        <begin position="333"/>
        <end position="352"/>
    </location>
</feature>
<organism evidence="2 3">
    <name type="scientific">Gigaspora rosea</name>
    <dbReference type="NCBI Taxonomy" id="44941"/>
    <lineage>
        <taxon>Eukaryota</taxon>
        <taxon>Fungi</taxon>
        <taxon>Fungi incertae sedis</taxon>
        <taxon>Mucoromycota</taxon>
        <taxon>Glomeromycotina</taxon>
        <taxon>Glomeromycetes</taxon>
        <taxon>Diversisporales</taxon>
        <taxon>Gigasporaceae</taxon>
        <taxon>Gigaspora</taxon>
    </lineage>
</organism>
<gene>
    <name evidence="2" type="ORF">C2G38_2231380</name>
</gene>
<dbReference type="OrthoDB" id="2431350at2759"/>
<evidence type="ECO:0000313" key="2">
    <source>
        <dbReference type="EMBL" id="RIB01271.1"/>
    </source>
</evidence>
<reference evidence="2 3" key="1">
    <citation type="submission" date="2018-06" db="EMBL/GenBank/DDBJ databases">
        <title>Comparative genomics reveals the genomic features of Rhizophagus irregularis, R. cerebriforme, R. diaphanum and Gigaspora rosea, and their symbiotic lifestyle signature.</title>
        <authorList>
            <person name="Morin E."/>
            <person name="San Clemente H."/>
            <person name="Chen E.C.H."/>
            <person name="De La Providencia I."/>
            <person name="Hainaut M."/>
            <person name="Kuo A."/>
            <person name="Kohler A."/>
            <person name="Murat C."/>
            <person name="Tang N."/>
            <person name="Roy S."/>
            <person name="Loubradou J."/>
            <person name="Henrissat B."/>
            <person name="Grigoriev I.V."/>
            <person name="Corradi N."/>
            <person name="Roux C."/>
            <person name="Martin F.M."/>
        </authorList>
    </citation>
    <scope>NUCLEOTIDE SEQUENCE [LARGE SCALE GENOMIC DNA]</scope>
    <source>
        <strain evidence="2 3">DAOM 194757</strain>
    </source>
</reference>
<dbReference type="EMBL" id="QKWP01003221">
    <property type="protein sequence ID" value="RIB01271.1"/>
    <property type="molecule type" value="Genomic_DNA"/>
</dbReference>
<name>A0A397TV30_9GLOM</name>
<accession>A0A397TV30</accession>
<feature type="compositionally biased region" description="Basic residues" evidence="1">
    <location>
        <begin position="342"/>
        <end position="352"/>
    </location>
</feature>
<comment type="caution">
    <text evidence="2">The sequence shown here is derived from an EMBL/GenBank/DDBJ whole genome shotgun (WGS) entry which is preliminary data.</text>
</comment>